<evidence type="ECO:0000313" key="2">
    <source>
        <dbReference type="EMBL" id="MCQ9210571.1"/>
    </source>
</evidence>
<evidence type="ECO:0000313" key="3">
    <source>
        <dbReference type="Proteomes" id="UP001059480"/>
    </source>
</evidence>
<dbReference type="SUPFAM" id="SSF55729">
    <property type="entry name" value="Acyl-CoA N-acyltransferases (Nat)"/>
    <property type="match status" value="1"/>
</dbReference>
<dbReference type="Gene3D" id="3.40.630.30">
    <property type="match status" value="1"/>
</dbReference>
<gene>
    <name evidence="2" type="ORF">NPA36_08410</name>
</gene>
<feature type="domain" description="N-acetyltransferase" evidence="1">
    <location>
        <begin position="11"/>
        <end position="140"/>
    </location>
</feature>
<evidence type="ECO:0000259" key="1">
    <source>
        <dbReference type="PROSITE" id="PS51186"/>
    </source>
</evidence>
<comment type="caution">
    <text evidence="2">The sequence shown here is derived from an EMBL/GenBank/DDBJ whole genome shotgun (WGS) entry which is preliminary data.</text>
</comment>
<sequence length="140" mass="16162">MLDISKLSEKYIVKKLTQEDFELVYNLQKGNPLYFEYCPPNPSLQGVLNDMKALPPTKEYKDKYYIGFFEEENLIAVIDLIAEFPNKDTMYIGFFMVGNEYSGKNIGSMIIKTCLKEFQAQGFSFVRLGYMKGNPQSKAF</sequence>
<dbReference type="Proteomes" id="UP001059480">
    <property type="component" value="Unassembled WGS sequence"/>
</dbReference>
<proteinExistence type="predicted"/>
<accession>A0ABT1WPY6</accession>
<reference evidence="2" key="3">
    <citation type="journal article" date="2023" name="Microbiol. Resour. Announc.">
        <title>Draft Genome Sequence of Granulicatella sp. Strain S8, Isolated from a Marine Fish, Seriola quinqueradiata.</title>
        <authorList>
            <person name="Lee M."/>
            <person name="Farooq A."/>
            <person name="Jeong J.B."/>
            <person name="Jung M.Y."/>
        </authorList>
    </citation>
    <scope>NUCLEOTIDE SEQUENCE</scope>
    <source>
        <strain evidence="2">S8</strain>
    </source>
</reference>
<dbReference type="PROSITE" id="PS51186">
    <property type="entry name" value="GNAT"/>
    <property type="match status" value="1"/>
</dbReference>
<dbReference type="InterPro" id="IPR000182">
    <property type="entry name" value="GNAT_dom"/>
</dbReference>
<name>A0ABT1WPY6_9LACT</name>
<dbReference type="CDD" id="cd04301">
    <property type="entry name" value="NAT_SF"/>
    <property type="match status" value="1"/>
</dbReference>
<organism evidence="2 3">
    <name type="scientific">Granulicatella seriolae</name>
    <dbReference type="NCBI Taxonomy" id="2967226"/>
    <lineage>
        <taxon>Bacteria</taxon>
        <taxon>Bacillati</taxon>
        <taxon>Bacillota</taxon>
        <taxon>Bacilli</taxon>
        <taxon>Lactobacillales</taxon>
        <taxon>Carnobacteriaceae</taxon>
        <taxon>Granulicatella</taxon>
    </lineage>
</organism>
<dbReference type="InterPro" id="IPR016181">
    <property type="entry name" value="Acyl_CoA_acyltransferase"/>
</dbReference>
<reference evidence="2" key="2">
    <citation type="journal article" date="2023" name="Curr. Microbiol.">
        <title>Granulicatella seriolae sp. nov., a Novel Facultative Anaerobe Isolated from Yellowtail Marine Fish.</title>
        <authorList>
            <person name="Lee M."/>
            <person name="Choi Y.J."/>
            <person name="Farooq A."/>
            <person name="Jeong J.B."/>
            <person name="Jung M.Y."/>
        </authorList>
    </citation>
    <scope>NUCLEOTIDE SEQUENCE</scope>
    <source>
        <strain evidence="2">S8</strain>
    </source>
</reference>
<dbReference type="Pfam" id="PF00583">
    <property type="entry name" value="Acetyltransf_1"/>
    <property type="match status" value="1"/>
</dbReference>
<dbReference type="EMBL" id="JANHNZ010000009">
    <property type="protein sequence ID" value="MCQ9210571.1"/>
    <property type="molecule type" value="Genomic_DNA"/>
</dbReference>
<protein>
    <submittedName>
        <fullName evidence="2">GNAT family N-acetyltransferase</fullName>
    </submittedName>
</protein>
<keyword evidence="3" id="KW-1185">Reference proteome</keyword>
<dbReference type="RefSeq" id="WP_256945683.1">
    <property type="nucleotide sequence ID" value="NZ_JANHNZ010000009.1"/>
</dbReference>
<reference evidence="2" key="1">
    <citation type="submission" date="2022-07" db="EMBL/GenBank/DDBJ databases">
        <authorList>
            <person name="Jung M.-Y."/>
            <person name="Lee M."/>
        </authorList>
    </citation>
    <scope>NUCLEOTIDE SEQUENCE</scope>
    <source>
        <strain evidence="2">S8</strain>
    </source>
</reference>